<keyword evidence="3" id="KW-1185">Reference proteome</keyword>
<gene>
    <name evidence="2" type="ORF">NDU88_008273</name>
</gene>
<reference evidence="2" key="1">
    <citation type="journal article" date="2022" name="bioRxiv">
        <title>Sequencing and chromosome-scale assembly of the giantPleurodeles waltlgenome.</title>
        <authorList>
            <person name="Brown T."/>
            <person name="Elewa A."/>
            <person name="Iarovenko S."/>
            <person name="Subramanian E."/>
            <person name="Araus A.J."/>
            <person name="Petzold A."/>
            <person name="Susuki M."/>
            <person name="Suzuki K.-i.T."/>
            <person name="Hayashi T."/>
            <person name="Toyoda A."/>
            <person name="Oliveira C."/>
            <person name="Osipova E."/>
            <person name="Leigh N.D."/>
            <person name="Simon A."/>
            <person name="Yun M.H."/>
        </authorList>
    </citation>
    <scope>NUCLEOTIDE SEQUENCE</scope>
    <source>
        <strain evidence="2">20211129_DDA</strain>
        <tissue evidence="2">Liver</tissue>
    </source>
</reference>
<protein>
    <submittedName>
        <fullName evidence="2">Uncharacterized protein</fullName>
    </submittedName>
</protein>
<name>A0AAV7U2J7_PLEWA</name>
<comment type="caution">
    <text evidence="2">The sequence shown here is derived from an EMBL/GenBank/DDBJ whole genome shotgun (WGS) entry which is preliminary data.</text>
</comment>
<dbReference type="EMBL" id="JANPWB010000006">
    <property type="protein sequence ID" value="KAJ1183102.1"/>
    <property type="molecule type" value="Genomic_DNA"/>
</dbReference>
<dbReference type="AlphaFoldDB" id="A0AAV7U2J7"/>
<evidence type="ECO:0000313" key="3">
    <source>
        <dbReference type="Proteomes" id="UP001066276"/>
    </source>
</evidence>
<sequence length="91" mass="9514">MGVGAGIPPTSLGKGKLAVSGKEVLPGTNKAQEDSTQEGESQHHRESTGAEAAPKRVPLDRDTSLMRSPRSTTKEDPTPPESHAGGWALQD</sequence>
<evidence type="ECO:0000256" key="1">
    <source>
        <dbReference type="SAM" id="MobiDB-lite"/>
    </source>
</evidence>
<feature type="region of interest" description="Disordered" evidence="1">
    <location>
        <begin position="1"/>
        <end position="91"/>
    </location>
</feature>
<accession>A0AAV7U2J7</accession>
<feature type="compositionally biased region" description="Basic and acidic residues" evidence="1">
    <location>
        <begin position="40"/>
        <end position="64"/>
    </location>
</feature>
<proteinExistence type="predicted"/>
<organism evidence="2 3">
    <name type="scientific">Pleurodeles waltl</name>
    <name type="common">Iberian ribbed newt</name>
    <dbReference type="NCBI Taxonomy" id="8319"/>
    <lineage>
        <taxon>Eukaryota</taxon>
        <taxon>Metazoa</taxon>
        <taxon>Chordata</taxon>
        <taxon>Craniata</taxon>
        <taxon>Vertebrata</taxon>
        <taxon>Euteleostomi</taxon>
        <taxon>Amphibia</taxon>
        <taxon>Batrachia</taxon>
        <taxon>Caudata</taxon>
        <taxon>Salamandroidea</taxon>
        <taxon>Salamandridae</taxon>
        <taxon>Pleurodelinae</taxon>
        <taxon>Pleurodeles</taxon>
    </lineage>
</organism>
<evidence type="ECO:0000313" key="2">
    <source>
        <dbReference type="EMBL" id="KAJ1183102.1"/>
    </source>
</evidence>
<dbReference type="Proteomes" id="UP001066276">
    <property type="component" value="Chromosome 3_2"/>
</dbReference>